<keyword evidence="2" id="KW-1185">Reference proteome</keyword>
<protein>
    <submittedName>
        <fullName evidence="1">Uncharacterized protein</fullName>
    </submittedName>
</protein>
<name>A0AAE0WUK3_9PEZI</name>
<dbReference type="EMBL" id="JAUTXT010000004">
    <property type="protein sequence ID" value="KAK3678417.1"/>
    <property type="molecule type" value="Genomic_DNA"/>
</dbReference>
<evidence type="ECO:0000313" key="2">
    <source>
        <dbReference type="Proteomes" id="UP001274830"/>
    </source>
</evidence>
<organism evidence="1 2">
    <name type="scientific">Recurvomyces mirabilis</name>
    <dbReference type="NCBI Taxonomy" id="574656"/>
    <lineage>
        <taxon>Eukaryota</taxon>
        <taxon>Fungi</taxon>
        <taxon>Dikarya</taxon>
        <taxon>Ascomycota</taxon>
        <taxon>Pezizomycotina</taxon>
        <taxon>Dothideomycetes</taxon>
        <taxon>Dothideomycetidae</taxon>
        <taxon>Mycosphaerellales</taxon>
        <taxon>Teratosphaeriaceae</taxon>
        <taxon>Recurvomyces</taxon>
    </lineage>
</organism>
<reference evidence="1" key="1">
    <citation type="submission" date="2023-07" db="EMBL/GenBank/DDBJ databases">
        <title>Black Yeasts Isolated from many extreme environments.</title>
        <authorList>
            <person name="Coleine C."/>
            <person name="Stajich J.E."/>
            <person name="Selbmann L."/>
        </authorList>
    </citation>
    <scope>NUCLEOTIDE SEQUENCE</scope>
    <source>
        <strain evidence="1">CCFEE 5485</strain>
    </source>
</reference>
<dbReference type="Proteomes" id="UP001274830">
    <property type="component" value="Unassembled WGS sequence"/>
</dbReference>
<proteinExistence type="predicted"/>
<accession>A0AAE0WUK3</accession>
<comment type="caution">
    <text evidence="1">The sequence shown here is derived from an EMBL/GenBank/DDBJ whole genome shotgun (WGS) entry which is preliminary data.</text>
</comment>
<evidence type="ECO:0000313" key="1">
    <source>
        <dbReference type="EMBL" id="KAK3678417.1"/>
    </source>
</evidence>
<sequence>MACGSGTTMETASPSRSSADSIMIDLSFHSSVPDRACDATNTIFEHDQPLSNNISTKTLLPDTVASPHAWEQLDQQPYPFFSAPRSALDKDTYSSAIEKTTYLTERISFDSIANHNADCIVRTLCAMPDQMLRRETFPCFIHPQWDRKALPEPLAVCVRIAKMFASRTPEIIPFIWRTILAETRRAVAMVHEMSLLDLLATQQAGMVYMIMRKIEDPVEDVEWNREMTSAVSTICNRFVDSLDGSFCQAEKIHPSQTWTDWIFAESRRRTSAVWFLLAKSVFVKTRAGCDATEAPWTLPLPCPRQQWEARTCEAWSEEMGAAQPDQLSTFGGLVVAKTQTGHKQNARALNSWNASADGLGLLLNLAAGTM</sequence>
<dbReference type="AlphaFoldDB" id="A0AAE0WUK3"/>
<gene>
    <name evidence="1" type="ORF">LTR78_001714</name>
</gene>